<dbReference type="EMBL" id="ATCN01000051">
    <property type="protein sequence ID" value="EPR79990.1"/>
    <property type="molecule type" value="Genomic_DNA"/>
</dbReference>
<dbReference type="OrthoDB" id="66510at2759"/>
<dbReference type="STRING" id="1358809.S7WAK6"/>
<dbReference type="OMA" id="NWHEYID"/>
<evidence type="ECO:0000313" key="1">
    <source>
        <dbReference type="EMBL" id="EPR79990.1"/>
    </source>
</evidence>
<dbReference type="Proteomes" id="UP000014978">
    <property type="component" value="Unassembled WGS sequence"/>
</dbReference>
<protein>
    <submittedName>
        <fullName evidence="1">Uncharacterized protein</fullName>
    </submittedName>
</protein>
<name>S7WAK6_SPRLO</name>
<keyword evidence="2" id="KW-1185">Reference proteome</keyword>
<organism evidence="1 2">
    <name type="scientific">Spraguea lophii (strain 42_110)</name>
    <name type="common">Microsporidian parasite</name>
    <dbReference type="NCBI Taxonomy" id="1358809"/>
    <lineage>
        <taxon>Eukaryota</taxon>
        <taxon>Fungi</taxon>
        <taxon>Fungi incertae sedis</taxon>
        <taxon>Microsporidia</taxon>
        <taxon>Spragueidae</taxon>
        <taxon>Spraguea</taxon>
    </lineage>
</organism>
<gene>
    <name evidence="1" type="ORF">SLOPH_1797</name>
</gene>
<accession>S7WAK6</accession>
<sequence>MKIFYENFDGIEYLLYEYFPNFKYFKIRTEEINNKDKIFKIKSNLQFNEPSKMNLKSIFSSIICKYCNNCIEIENSDRLPSIGWEELVDHWSCHNNEFKSLLNLKPKPRTNSILYSNFYFLINSINYCCWKENKENQILKIFYNEINTIYDDKDIIYIFLEEYFKNNDILQINNVIIKFYNESIIAMEENDENNGLHEYFYKSLKVGYKIVNKKHEKKEINEYYRERIIALLNENKIDRKIDGYILSFIFSDKTKIKEIRK</sequence>
<dbReference type="HOGENOM" id="CLU_1085972_0_0_1"/>
<dbReference type="InParanoid" id="S7WAK6"/>
<reference evidence="2" key="1">
    <citation type="journal article" date="2013" name="PLoS Genet.">
        <title>The genome of Spraguea lophii and the basis of host-microsporidian interactions.</title>
        <authorList>
            <person name="Campbell S.E."/>
            <person name="Williams T.A."/>
            <person name="Yousuf A."/>
            <person name="Soanes D.M."/>
            <person name="Paszkiewicz K.H."/>
            <person name="Williams B.A.P."/>
        </authorList>
    </citation>
    <scope>NUCLEOTIDE SEQUENCE [LARGE SCALE GENOMIC DNA]</scope>
    <source>
        <strain evidence="2">42_110</strain>
    </source>
</reference>
<evidence type="ECO:0000313" key="2">
    <source>
        <dbReference type="Proteomes" id="UP000014978"/>
    </source>
</evidence>
<dbReference type="Pfam" id="PF09814">
    <property type="entry name" value="HECT_2"/>
    <property type="match status" value="1"/>
</dbReference>
<dbReference type="VEuPathDB" id="MicrosporidiaDB:SLOPH_1797"/>
<dbReference type="AlphaFoldDB" id="S7WAK6"/>
<proteinExistence type="predicted"/>
<comment type="caution">
    <text evidence="1">The sequence shown here is derived from an EMBL/GenBank/DDBJ whole genome shotgun (WGS) entry which is preliminary data.</text>
</comment>
<dbReference type="InterPro" id="IPR019193">
    <property type="entry name" value="UBQ-conj_enz_E2-bd_prot"/>
</dbReference>